<sequence length="563" mass="64126">MNEDTDSDPKEGDEEEEEENLSEEQPSATAKSKKKKKKKRKKEKKVDETAKDDSQDDSIDEIERSLREVNKLLGEPVQPGSSRTQERPPQTLREKIMSIEPKFLNPQNELKRICGSKVIPGEKSRNRGRTTYLRKTWLTAISDWYPVGKTGLSMTLDESTPPQPGVQYFVFVHSPEYRSAQERFHSVVENMNPELLVSMINAHPYHVDSLMQFADVCRFNEDLQLAAELVERAVHSLECAFHPSFHIAAGNCRLNYKMQTNRALFLALFKHLTFIGSRACYRTSLELSKVLLSLDPIDDPMAIVLSIDLYALRAREYDWFINFCETWNDERNLTQLPNIAYGLALAHFRLDHKEKAAELLQDALFMFPGVLLKLLDKCGVNTDTRVIGHDYFGVKAKDSTSKALRLLESLYIARSFHLWKEADVLPFLETNVTAVMDRIDAGDEYAKFCEMKRSKRYQGRPPRNILRHLALSDFKEISFSETHRPGDGPYYAHDPYPPLDSIDIYPKPGTQAPMGVLSADTNASNLFTLFVSSLFGDVAQALPNRAEGDRENEEQPPPTGEVD</sequence>
<feature type="compositionally biased region" description="Acidic residues" evidence="1">
    <location>
        <begin position="1"/>
        <end position="22"/>
    </location>
</feature>
<name>A0A6V7I2D9_9HYME</name>
<dbReference type="PANTHER" id="PTHR22684:SF0">
    <property type="entry name" value="RIBOSOME QUALITY CONTROL COMPLEX SUBUNIT TCF25"/>
    <property type="match status" value="1"/>
</dbReference>
<reference evidence="2" key="1">
    <citation type="submission" date="2020-07" db="EMBL/GenBank/DDBJ databases">
        <authorList>
            <person name="Ferguson B K."/>
        </authorList>
    </citation>
    <scope>NUCLEOTIDE SEQUENCE</scope>
    <source>
        <strain evidence="2">L06</strain>
    </source>
</reference>
<dbReference type="AlphaFoldDB" id="A0A6V7I2D9"/>
<protein>
    <recommendedName>
        <fullName evidence="3">Transcription factor 25</fullName>
    </recommendedName>
</protein>
<proteinExistence type="predicted"/>
<evidence type="ECO:0008006" key="3">
    <source>
        <dbReference type="Google" id="ProtNLM"/>
    </source>
</evidence>
<accession>A0A6V7I2D9</accession>
<dbReference type="InterPro" id="IPR006994">
    <property type="entry name" value="TCF25/Rqc1"/>
</dbReference>
<gene>
    <name evidence="2" type="ORF">BBRV_LOCUS12775</name>
</gene>
<feature type="region of interest" description="Disordered" evidence="1">
    <location>
        <begin position="72"/>
        <end position="91"/>
    </location>
</feature>
<evidence type="ECO:0000256" key="1">
    <source>
        <dbReference type="SAM" id="MobiDB-lite"/>
    </source>
</evidence>
<feature type="compositionally biased region" description="Basic and acidic residues" evidence="1">
    <location>
        <begin position="44"/>
        <end position="53"/>
    </location>
</feature>
<evidence type="ECO:0000313" key="2">
    <source>
        <dbReference type="EMBL" id="CAD1533368.1"/>
    </source>
</evidence>
<dbReference type="GO" id="GO:1990112">
    <property type="term" value="C:RQC complex"/>
    <property type="evidence" value="ECO:0007669"/>
    <property type="project" value="TreeGrafter"/>
</dbReference>
<dbReference type="SUPFAM" id="SSF48452">
    <property type="entry name" value="TPR-like"/>
    <property type="match status" value="1"/>
</dbReference>
<dbReference type="Pfam" id="PF04910">
    <property type="entry name" value="Tcf25"/>
    <property type="match status" value="1"/>
</dbReference>
<dbReference type="PANTHER" id="PTHR22684">
    <property type="entry name" value="NULP1-RELATED"/>
    <property type="match status" value="1"/>
</dbReference>
<feature type="region of interest" description="Disordered" evidence="1">
    <location>
        <begin position="542"/>
        <end position="563"/>
    </location>
</feature>
<feature type="compositionally biased region" description="Basic residues" evidence="1">
    <location>
        <begin position="31"/>
        <end position="43"/>
    </location>
</feature>
<organism evidence="2">
    <name type="scientific">Bracon brevicornis</name>
    <dbReference type="NCBI Taxonomy" id="1563983"/>
    <lineage>
        <taxon>Eukaryota</taxon>
        <taxon>Metazoa</taxon>
        <taxon>Ecdysozoa</taxon>
        <taxon>Arthropoda</taxon>
        <taxon>Hexapoda</taxon>
        <taxon>Insecta</taxon>
        <taxon>Pterygota</taxon>
        <taxon>Neoptera</taxon>
        <taxon>Endopterygota</taxon>
        <taxon>Hymenoptera</taxon>
        <taxon>Apocrita</taxon>
        <taxon>Ichneumonoidea</taxon>
        <taxon>Braconidae</taxon>
        <taxon>Braconinae</taxon>
        <taxon>Bracon</taxon>
    </lineage>
</organism>
<dbReference type="InterPro" id="IPR011990">
    <property type="entry name" value="TPR-like_helical_dom_sf"/>
</dbReference>
<dbReference type="EMBL" id="CADCXW020000002">
    <property type="protein sequence ID" value="CAD1533368.1"/>
    <property type="molecule type" value="Genomic_DNA"/>
</dbReference>
<feature type="region of interest" description="Disordered" evidence="1">
    <location>
        <begin position="1"/>
        <end position="62"/>
    </location>
</feature>